<feature type="non-terminal residue" evidence="2">
    <location>
        <position position="1"/>
    </location>
</feature>
<proteinExistence type="predicted"/>
<protein>
    <submittedName>
        <fullName evidence="2">Uncharacterized protein</fullName>
    </submittedName>
</protein>
<evidence type="ECO:0000313" key="2">
    <source>
        <dbReference type="EMBL" id="WAR30427.1"/>
    </source>
</evidence>
<gene>
    <name evidence="2" type="ORF">MAR_032969</name>
</gene>
<name>A0ABY7G7M5_MYAAR</name>
<sequence>QKHQDAIGKLKVQNLELLQNVQSKRREINSLQNDIHQKEKKHQDVVQILEAQKLELLQKINWKEKEIKRLQNNRDQKEKVK</sequence>
<organism evidence="2 3">
    <name type="scientific">Mya arenaria</name>
    <name type="common">Soft-shell clam</name>
    <dbReference type="NCBI Taxonomy" id="6604"/>
    <lineage>
        <taxon>Eukaryota</taxon>
        <taxon>Metazoa</taxon>
        <taxon>Spiralia</taxon>
        <taxon>Lophotrochozoa</taxon>
        <taxon>Mollusca</taxon>
        <taxon>Bivalvia</taxon>
        <taxon>Autobranchia</taxon>
        <taxon>Heteroconchia</taxon>
        <taxon>Euheterodonta</taxon>
        <taxon>Imparidentia</taxon>
        <taxon>Neoheterodontei</taxon>
        <taxon>Myida</taxon>
        <taxon>Myoidea</taxon>
        <taxon>Myidae</taxon>
        <taxon>Mya</taxon>
    </lineage>
</organism>
<reference evidence="2" key="1">
    <citation type="submission" date="2022-11" db="EMBL/GenBank/DDBJ databases">
        <title>Centuries of genome instability and evolution in soft-shell clam transmissible cancer (bioRxiv).</title>
        <authorList>
            <person name="Hart S.F.M."/>
            <person name="Yonemitsu M.A."/>
            <person name="Giersch R.M."/>
            <person name="Beal B.F."/>
            <person name="Arriagada G."/>
            <person name="Davis B.W."/>
            <person name="Ostrander E.A."/>
            <person name="Goff S.P."/>
            <person name="Metzger M.J."/>
        </authorList>
    </citation>
    <scope>NUCLEOTIDE SEQUENCE</scope>
    <source>
        <strain evidence="2">MELC-2E11</strain>
        <tissue evidence="2">Siphon/mantle</tissue>
    </source>
</reference>
<evidence type="ECO:0000313" key="3">
    <source>
        <dbReference type="Proteomes" id="UP001164746"/>
    </source>
</evidence>
<evidence type="ECO:0000256" key="1">
    <source>
        <dbReference type="SAM" id="Coils"/>
    </source>
</evidence>
<dbReference type="EMBL" id="CP111028">
    <property type="protein sequence ID" value="WAR30427.1"/>
    <property type="molecule type" value="Genomic_DNA"/>
</dbReference>
<keyword evidence="1" id="KW-0175">Coiled coil</keyword>
<dbReference type="Proteomes" id="UP001164746">
    <property type="component" value="Chromosome 17"/>
</dbReference>
<feature type="coiled-coil region" evidence="1">
    <location>
        <begin position="14"/>
        <end position="80"/>
    </location>
</feature>
<keyword evidence="3" id="KW-1185">Reference proteome</keyword>
<accession>A0ABY7G7M5</accession>